<accession>A0A0D7B9W1</accession>
<sequence>MILSSLLVVPLAFPSVFGKLTAGIPGGVLLPRNDTSYLDSLSDNQRELFNYAMTGLDMNFAPPFIFESTRYSAWYAVGLLARNEGDDLAVASQIIQDVISFQYTDPNDLWFGTYQGETTAPTPGDVYAPKECPQAYTSYDLNMGLFVCTSFIIALEEFSNILDPDLVDLMKRSMYNATIGDGYRVGGVDGDNLYPIYSNPWYMRVMSATYVGNMMGDANMSYWGDHWANEAIQAFDKYSTISEFNSGTYTGVSLYALSLWGYMPESSVISSRAADIITKTWETVGQIYNPTLHTLGGPWDRTYGYDLRRYFGILGGHIAGLLGGIADGSAPIPRPLVGCSHYGDAVILALMPLTAKFHDPYVPASVIESLKSLSGPHAYFAQSVSPPFDDEAYPRNYTTWTQDGLSVGGIESDENVVGGPATSQTAYVPASFIWKTDVPEAKDRGRLAWMFHHPTASSISAVVSSTNLTIKYPPSRAFPEHSTTSNIMSFLFSGVYKTTLTQDFLANGTAVYSGLKLTVSGNVASGNRTLVYGQDAINEVSFYNLTYTIPDDLGDEVPTLIWEFEKL</sequence>
<gene>
    <name evidence="2" type="ORF">CYLTODRAFT_462105</name>
</gene>
<organism evidence="2 3">
    <name type="scientific">Cylindrobasidium torrendii FP15055 ss-10</name>
    <dbReference type="NCBI Taxonomy" id="1314674"/>
    <lineage>
        <taxon>Eukaryota</taxon>
        <taxon>Fungi</taxon>
        <taxon>Dikarya</taxon>
        <taxon>Basidiomycota</taxon>
        <taxon>Agaricomycotina</taxon>
        <taxon>Agaricomycetes</taxon>
        <taxon>Agaricomycetidae</taxon>
        <taxon>Agaricales</taxon>
        <taxon>Marasmiineae</taxon>
        <taxon>Physalacriaceae</taxon>
        <taxon>Cylindrobasidium</taxon>
    </lineage>
</organism>
<dbReference type="Proteomes" id="UP000054007">
    <property type="component" value="Unassembled WGS sequence"/>
</dbReference>
<dbReference type="AlphaFoldDB" id="A0A0D7B9W1"/>
<proteinExistence type="predicted"/>
<dbReference type="PANTHER" id="PTHR40616">
    <property type="entry name" value="LINALOOL DEHYDRATASE_ISOMERASE DOMAIN-CONTAINING PROTEIN"/>
    <property type="match status" value="1"/>
</dbReference>
<keyword evidence="3" id="KW-1185">Reference proteome</keyword>
<feature type="signal peptide" evidence="1">
    <location>
        <begin position="1"/>
        <end position="18"/>
    </location>
</feature>
<evidence type="ECO:0000256" key="1">
    <source>
        <dbReference type="SAM" id="SignalP"/>
    </source>
</evidence>
<dbReference type="EMBL" id="KN880537">
    <property type="protein sequence ID" value="KIY67025.1"/>
    <property type="molecule type" value="Genomic_DNA"/>
</dbReference>
<evidence type="ECO:0000313" key="2">
    <source>
        <dbReference type="EMBL" id="KIY67025.1"/>
    </source>
</evidence>
<name>A0A0D7B9W1_9AGAR</name>
<evidence type="ECO:0000313" key="3">
    <source>
        <dbReference type="Proteomes" id="UP000054007"/>
    </source>
</evidence>
<feature type="chain" id="PRO_5002316855" evidence="1">
    <location>
        <begin position="19"/>
        <end position="567"/>
    </location>
</feature>
<reference evidence="2 3" key="1">
    <citation type="journal article" date="2015" name="Fungal Genet. Biol.">
        <title>Evolution of novel wood decay mechanisms in Agaricales revealed by the genome sequences of Fistulina hepatica and Cylindrobasidium torrendii.</title>
        <authorList>
            <person name="Floudas D."/>
            <person name="Held B.W."/>
            <person name="Riley R."/>
            <person name="Nagy L.G."/>
            <person name="Koehler G."/>
            <person name="Ransdell A.S."/>
            <person name="Younus H."/>
            <person name="Chow J."/>
            <person name="Chiniquy J."/>
            <person name="Lipzen A."/>
            <person name="Tritt A."/>
            <person name="Sun H."/>
            <person name="Haridas S."/>
            <person name="LaButti K."/>
            <person name="Ohm R.A."/>
            <person name="Kues U."/>
            <person name="Blanchette R.A."/>
            <person name="Grigoriev I.V."/>
            <person name="Minto R.E."/>
            <person name="Hibbett D.S."/>
        </authorList>
    </citation>
    <scope>NUCLEOTIDE SEQUENCE [LARGE SCALE GENOMIC DNA]</scope>
    <source>
        <strain evidence="2 3">FP15055 ss-10</strain>
    </source>
</reference>
<keyword evidence="1" id="KW-0732">Signal</keyword>
<dbReference type="PANTHER" id="PTHR40616:SF1">
    <property type="entry name" value="LINALOOL DEHYDRATASE_ISOMERASE DOMAIN-CONTAINING PROTEIN"/>
    <property type="match status" value="1"/>
</dbReference>
<protein>
    <submittedName>
        <fullName evidence="2">Uncharacterized protein</fullName>
    </submittedName>
</protein>
<dbReference type="OrthoDB" id="2580323at2759"/>